<dbReference type="EMBL" id="JAIMBW010000001">
    <property type="protein sequence ID" value="MBY4891680.1"/>
    <property type="molecule type" value="Genomic_DNA"/>
</dbReference>
<proteinExistence type="predicted"/>
<sequence length="172" mass="18483">MGFLAIALGLLGIATFMGVHVVQETRIGRGLIFEGATAQALIVTAERTERTQCSRSQRSVCWPANTHVATVVFEVEGLRSGAELRLSPDEYTAYESGAEVFIDLIYLPSDPTQVERTRGARLNAAERDTVHIYVLLGFGVLFAAIGIIALLLGRKQTAPPPTDTPPSTGTGR</sequence>
<feature type="transmembrane region" description="Helical" evidence="1">
    <location>
        <begin position="130"/>
        <end position="152"/>
    </location>
</feature>
<reference evidence="2 3" key="1">
    <citation type="submission" date="2021-07" db="EMBL/GenBank/DDBJ databases">
        <title>Karlodiniumbacter phycospheric gen. nov., sp. nov., a phycosphere bacterium isolated from karlodinium veneficum.</title>
        <authorList>
            <person name="Peng Y."/>
            <person name="Jiang L."/>
            <person name="Lee J."/>
        </authorList>
    </citation>
    <scope>NUCLEOTIDE SEQUENCE</scope>
    <source>
        <strain evidence="2 3">N5</strain>
    </source>
</reference>
<evidence type="ECO:0000313" key="2">
    <source>
        <dbReference type="EMBL" id="QXL88461.1"/>
    </source>
</evidence>
<gene>
    <name evidence="2" type="ORF">KUL25_02750</name>
</gene>
<evidence type="ECO:0000256" key="1">
    <source>
        <dbReference type="SAM" id="Phobius"/>
    </source>
</evidence>
<dbReference type="RefSeq" id="WP_257891531.1">
    <property type="nucleotide sequence ID" value="NZ_JAIMBW010000001.1"/>
</dbReference>
<protein>
    <submittedName>
        <fullName evidence="2">Uncharacterized protein</fullName>
    </submittedName>
</protein>
<keyword evidence="1" id="KW-0472">Membrane</keyword>
<organism evidence="2">
    <name type="scientific">Gymnodinialimonas phycosphaerae</name>
    <dbReference type="NCBI Taxonomy" id="2841589"/>
    <lineage>
        <taxon>Bacteria</taxon>
        <taxon>Pseudomonadati</taxon>
        <taxon>Pseudomonadota</taxon>
        <taxon>Alphaproteobacteria</taxon>
        <taxon>Rhodobacterales</taxon>
        <taxon>Paracoccaceae</taxon>
        <taxon>Gymnodinialimonas</taxon>
    </lineage>
</organism>
<dbReference type="Proteomes" id="UP000693972">
    <property type="component" value="Unassembled WGS sequence"/>
</dbReference>
<keyword evidence="3" id="KW-1185">Reference proteome</keyword>
<dbReference type="EMBL" id="CP078073">
    <property type="protein sequence ID" value="QXL88461.1"/>
    <property type="molecule type" value="Genomic_DNA"/>
</dbReference>
<keyword evidence="1" id="KW-0812">Transmembrane</keyword>
<dbReference type="AlphaFoldDB" id="A0A975YGL3"/>
<evidence type="ECO:0000313" key="3">
    <source>
        <dbReference type="Proteomes" id="UP000693972"/>
    </source>
</evidence>
<accession>A0A975YGL3</accession>
<name>A0A975YGL3_9RHOB</name>
<keyword evidence="1" id="KW-1133">Transmembrane helix</keyword>